<evidence type="ECO:0000313" key="2">
    <source>
        <dbReference type="Proteomes" id="UP000273828"/>
    </source>
</evidence>
<dbReference type="PANTHER" id="PTHR39550">
    <property type="entry name" value="SLL0658 PROTEIN"/>
    <property type="match status" value="1"/>
</dbReference>
<reference evidence="1 2" key="1">
    <citation type="submission" date="2018-10" db="EMBL/GenBank/DDBJ databases">
        <title>Natrarchaeobius chitinivorans gen. nov., sp. nov., and Natrarchaeobius haloalkaliphilus sp. nov., alkaliphilic, chitin-utilizing haloarchaea from hypersaline alkaline lakes.</title>
        <authorList>
            <person name="Sorokin D.Y."/>
            <person name="Elcheninov A.G."/>
            <person name="Kostrikina N.A."/>
            <person name="Bale N.J."/>
            <person name="Sinninghe Damste J.S."/>
            <person name="Khijniak T.V."/>
            <person name="Kublanov I.V."/>
            <person name="Toshchakov S.V."/>
        </authorList>
    </citation>
    <scope>NUCLEOTIDE SEQUENCE [LARGE SCALE GENOMIC DNA]</scope>
    <source>
        <strain evidence="1 2">AArcht-Sl</strain>
    </source>
</reference>
<protein>
    <submittedName>
        <fullName evidence="1">DUF3368 domain-containing protein</fullName>
    </submittedName>
</protein>
<dbReference type="AlphaFoldDB" id="A0A3N6LHM4"/>
<dbReference type="RefSeq" id="WP_124179550.1">
    <property type="nucleotide sequence ID" value="NZ_REFY01000007.1"/>
</dbReference>
<proteinExistence type="predicted"/>
<evidence type="ECO:0000313" key="1">
    <source>
        <dbReference type="EMBL" id="RQG86654.1"/>
    </source>
</evidence>
<accession>A0A3N6LHM4</accession>
<dbReference type="PANTHER" id="PTHR39550:SF1">
    <property type="entry name" value="SLL0658 PROTEIN"/>
    <property type="match status" value="1"/>
</dbReference>
<dbReference type="InterPro" id="IPR021799">
    <property type="entry name" value="PIN-like_prokaryotic"/>
</dbReference>
<organism evidence="1 2">
    <name type="scientific">Natrarchaeobius halalkaliphilus</name>
    <dbReference type="NCBI Taxonomy" id="1679091"/>
    <lineage>
        <taxon>Archaea</taxon>
        <taxon>Methanobacteriati</taxon>
        <taxon>Methanobacteriota</taxon>
        <taxon>Stenosarchaea group</taxon>
        <taxon>Halobacteria</taxon>
        <taxon>Halobacteriales</taxon>
        <taxon>Natrialbaceae</taxon>
        <taxon>Natrarchaeobius</taxon>
    </lineage>
</organism>
<dbReference type="OrthoDB" id="323844at2157"/>
<sequence length="170" mass="18717">MWVFDATPLIYLAKVDRLHLVSTLEGQCYLPQQIHSEVVTTGLEEGYTDARRVEQCIDTGLFEVISAGDSQLVGRLQQNPNLSDADVAVLGCTASRDAIAVIDEAYGRTAAEIEGIETRGTAYIVLSRAKYGHIGISEARATIDAMIEEGWYCAPDLYTKLVRKLESFDQ</sequence>
<dbReference type="EMBL" id="REFY01000007">
    <property type="protein sequence ID" value="RQG86654.1"/>
    <property type="molecule type" value="Genomic_DNA"/>
</dbReference>
<gene>
    <name evidence="1" type="ORF">EA462_16030</name>
</gene>
<dbReference type="Proteomes" id="UP000273828">
    <property type="component" value="Unassembled WGS sequence"/>
</dbReference>
<dbReference type="Pfam" id="PF11848">
    <property type="entry name" value="DUF3368"/>
    <property type="match status" value="1"/>
</dbReference>
<comment type="caution">
    <text evidence="1">The sequence shown here is derived from an EMBL/GenBank/DDBJ whole genome shotgun (WGS) entry which is preliminary data.</text>
</comment>
<name>A0A3N6LHM4_9EURY</name>
<keyword evidence="2" id="KW-1185">Reference proteome</keyword>